<evidence type="ECO:0000313" key="19">
    <source>
        <dbReference type="Proteomes" id="UP000306102"/>
    </source>
</evidence>
<comment type="caution">
    <text evidence="18">The sequence shown here is derived from an EMBL/GenBank/DDBJ whole genome shotgun (WGS) entry which is preliminary data.</text>
</comment>
<evidence type="ECO:0000256" key="2">
    <source>
        <dbReference type="ARBA" id="ARBA00004167"/>
    </source>
</evidence>
<keyword evidence="9" id="KW-0833">Ubl conjugation pathway</keyword>
<dbReference type="EMBL" id="SDRB02012852">
    <property type="protein sequence ID" value="THF96537.1"/>
    <property type="molecule type" value="Genomic_DNA"/>
</dbReference>
<evidence type="ECO:0000256" key="5">
    <source>
        <dbReference type="ARBA" id="ARBA00022679"/>
    </source>
</evidence>
<dbReference type="PANTHER" id="PTHR14155">
    <property type="entry name" value="RING FINGER DOMAIN-CONTAINING"/>
    <property type="match status" value="1"/>
</dbReference>
<dbReference type="InterPro" id="IPR001841">
    <property type="entry name" value="Znf_RING"/>
</dbReference>
<evidence type="ECO:0000256" key="14">
    <source>
        <dbReference type="PROSITE-ProRule" id="PRU00175"/>
    </source>
</evidence>
<dbReference type="FunFam" id="3.30.40.10:FF:000187">
    <property type="entry name" value="E3 ubiquitin-protein ligase ATL6"/>
    <property type="match status" value="1"/>
</dbReference>
<evidence type="ECO:0000256" key="11">
    <source>
        <dbReference type="ARBA" id="ARBA00022989"/>
    </source>
</evidence>
<keyword evidence="12 16" id="KW-0472">Membrane</keyword>
<dbReference type="SMART" id="SM00184">
    <property type="entry name" value="RING"/>
    <property type="match status" value="1"/>
</dbReference>
<evidence type="ECO:0000256" key="8">
    <source>
        <dbReference type="ARBA" id="ARBA00022771"/>
    </source>
</evidence>
<evidence type="ECO:0000256" key="12">
    <source>
        <dbReference type="ARBA" id="ARBA00023136"/>
    </source>
</evidence>
<keyword evidence="19" id="KW-1185">Reference proteome</keyword>
<dbReference type="AlphaFoldDB" id="A0A4S4D332"/>
<comment type="pathway">
    <text evidence="3">Protein modification; protein ubiquitination.</text>
</comment>
<dbReference type="Gene3D" id="3.30.40.10">
    <property type="entry name" value="Zinc/RING finger domain, C3HC4 (zinc finger)"/>
    <property type="match status" value="1"/>
</dbReference>
<feature type="region of interest" description="Disordered" evidence="15">
    <location>
        <begin position="354"/>
        <end position="401"/>
    </location>
</feature>
<sequence>MTENKNHTDTRRLIVGLPTFPYTAKHTILCFSVLLLLSPAGAQTPPQQPYPYGYGKFSPKLAIMIMFLIAALFLIGLLSIYIRHCNNTTPGGSLRRVGASLRLRGAASRGLDPAVIDMFPTFAYSVVKDQKIGKGALECAVCLNEFEDDETLRLIPKCDHVFHPECIDAWLTSHVTCPVCRTDLVPQPGESLRVPVLNPELGNSVETHQNSEVSIRVVEDQEEALPPQVMDRSQSLNRSRLPRSRSVRPKLFGKFPRSLSTGHSLVVQPGQNTDQFTLRLPEDVRRQVMNQALNRTASCVVAFPREGSSRIGYRTGFSQNLRPLDPVVKSDRWVFSLTPPFFSRTASIRSPKVMAVDDKGSTSSTTPKGSKSVMKLPSFKRMDPKGDETGREWTDSGKSPV</sequence>
<protein>
    <recommendedName>
        <fullName evidence="4">RING-type E3 ubiquitin transferase</fullName>
        <ecNumber evidence="4">2.3.2.27</ecNumber>
    </recommendedName>
</protein>
<dbReference type="GO" id="GO:0061630">
    <property type="term" value="F:ubiquitin protein ligase activity"/>
    <property type="evidence" value="ECO:0007669"/>
    <property type="project" value="UniProtKB-EC"/>
</dbReference>
<keyword evidence="7" id="KW-0479">Metal-binding</keyword>
<evidence type="ECO:0000256" key="4">
    <source>
        <dbReference type="ARBA" id="ARBA00012483"/>
    </source>
</evidence>
<proteinExistence type="inferred from homology"/>
<dbReference type="GO" id="GO:0016020">
    <property type="term" value="C:membrane"/>
    <property type="evidence" value="ECO:0007669"/>
    <property type="project" value="UniProtKB-SubCell"/>
</dbReference>
<keyword evidence="5" id="KW-0808">Transferase</keyword>
<reference evidence="18 19" key="1">
    <citation type="journal article" date="2018" name="Proc. Natl. Acad. Sci. U.S.A.">
        <title>Draft genome sequence of Camellia sinensis var. sinensis provides insights into the evolution of the tea genome and tea quality.</title>
        <authorList>
            <person name="Wei C."/>
            <person name="Yang H."/>
            <person name="Wang S."/>
            <person name="Zhao J."/>
            <person name="Liu C."/>
            <person name="Gao L."/>
            <person name="Xia E."/>
            <person name="Lu Y."/>
            <person name="Tai Y."/>
            <person name="She G."/>
            <person name="Sun J."/>
            <person name="Cao H."/>
            <person name="Tong W."/>
            <person name="Gao Q."/>
            <person name="Li Y."/>
            <person name="Deng W."/>
            <person name="Jiang X."/>
            <person name="Wang W."/>
            <person name="Chen Q."/>
            <person name="Zhang S."/>
            <person name="Li H."/>
            <person name="Wu J."/>
            <person name="Wang P."/>
            <person name="Li P."/>
            <person name="Shi C."/>
            <person name="Zheng F."/>
            <person name="Jian J."/>
            <person name="Huang B."/>
            <person name="Shan D."/>
            <person name="Shi M."/>
            <person name="Fang C."/>
            <person name="Yue Y."/>
            <person name="Li F."/>
            <person name="Li D."/>
            <person name="Wei S."/>
            <person name="Han B."/>
            <person name="Jiang C."/>
            <person name="Yin Y."/>
            <person name="Xia T."/>
            <person name="Zhang Z."/>
            <person name="Bennetzen J.L."/>
            <person name="Zhao S."/>
            <person name="Wan X."/>
        </authorList>
    </citation>
    <scope>NUCLEOTIDE SEQUENCE [LARGE SCALE GENOMIC DNA]</scope>
    <source>
        <strain evidence="19">cv. Shuchazao</strain>
        <tissue evidence="18">Leaf</tissue>
    </source>
</reference>
<evidence type="ECO:0000256" key="10">
    <source>
        <dbReference type="ARBA" id="ARBA00022833"/>
    </source>
</evidence>
<evidence type="ECO:0000313" key="18">
    <source>
        <dbReference type="EMBL" id="THF96537.1"/>
    </source>
</evidence>
<evidence type="ECO:0000256" key="16">
    <source>
        <dbReference type="SAM" id="Phobius"/>
    </source>
</evidence>
<dbReference type="Proteomes" id="UP000306102">
    <property type="component" value="Unassembled WGS sequence"/>
</dbReference>
<evidence type="ECO:0000256" key="1">
    <source>
        <dbReference type="ARBA" id="ARBA00000900"/>
    </source>
</evidence>
<name>A0A4S4D332_CAMSN</name>
<dbReference type="EC" id="2.3.2.27" evidence="4"/>
<evidence type="ECO:0000256" key="13">
    <source>
        <dbReference type="ARBA" id="ARBA00024209"/>
    </source>
</evidence>
<evidence type="ECO:0000256" key="15">
    <source>
        <dbReference type="SAM" id="MobiDB-lite"/>
    </source>
</evidence>
<accession>A0A4S4D332</accession>
<organism evidence="18 19">
    <name type="scientific">Camellia sinensis var. sinensis</name>
    <name type="common">China tea</name>
    <dbReference type="NCBI Taxonomy" id="542762"/>
    <lineage>
        <taxon>Eukaryota</taxon>
        <taxon>Viridiplantae</taxon>
        <taxon>Streptophyta</taxon>
        <taxon>Embryophyta</taxon>
        <taxon>Tracheophyta</taxon>
        <taxon>Spermatophyta</taxon>
        <taxon>Magnoliopsida</taxon>
        <taxon>eudicotyledons</taxon>
        <taxon>Gunneridae</taxon>
        <taxon>Pentapetalae</taxon>
        <taxon>asterids</taxon>
        <taxon>Ericales</taxon>
        <taxon>Theaceae</taxon>
        <taxon>Camellia</taxon>
    </lineage>
</organism>
<evidence type="ECO:0000256" key="6">
    <source>
        <dbReference type="ARBA" id="ARBA00022692"/>
    </source>
</evidence>
<dbReference type="InterPro" id="IPR053238">
    <property type="entry name" value="RING-H2_zinc_finger"/>
</dbReference>
<comment type="similarity">
    <text evidence="13">Belongs to the RING-type zinc finger family. ATL subfamily.</text>
</comment>
<feature type="compositionally biased region" description="Basic and acidic residues" evidence="15">
    <location>
        <begin position="380"/>
        <end position="395"/>
    </location>
</feature>
<keyword evidence="11 16" id="KW-1133">Transmembrane helix</keyword>
<evidence type="ECO:0000256" key="9">
    <source>
        <dbReference type="ARBA" id="ARBA00022786"/>
    </source>
</evidence>
<evidence type="ECO:0000259" key="17">
    <source>
        <dbReference type="PROSITE" id="PS50089"/>
    </source>
</evidence>
<dbReference type="SUPFAM" id="SSF57850">
    <property type="entry name" value="RING/U-box"/>
    <property type="match status" value="1"/>
</dbReference>
<keyword evidence="6 16" id="KW-0812">Transmembrane</keyword>
<dbReference type="CDD" id="cd16461">
    <property type="entry name" value="RING-H2_EL5-like"/>
    <property type="match status" value="1"/>
</dbReference>
<keyword evidence="10" id="KW-0862">Zinc</keyword>
<feature type="compositionally biased region" description="Low complexity" evidence="15">
    <location>
        <begin position="361"/>
        <end position="372"/>
    </location>
</feature>
<dbReference type="InterPro" id="IPR013083">
    <property type="entry name" value="Znf_RING/FYVE/PHD"/>
</dbReference>
<evidence type="ECO:0000256" key="3">
    <source>
        <dbReference type="ARBA" id="ARBA00004906"/>
    </source>
</evidence>
<feature type="transmembrane region" description="Helical" evidence="16">
    <location>
        <begin position="61"/>
        <end position="82"/>
    </location>
</feature>
<keyword evidence="8 14" id="KW-0863">Zinc-finger</keyword>
<comment type="subcellular location">
    <subcellularLocation>
        <location evidence="2">Membrane</location>
        <topology evidence="2">Single-pass membrane protein</topology>
    </subcellularLocation>
</comment>
<dbReference type="PROSITE" id="PS50089">
    <property type="entry name" value="ZF_RING_2"/>
    <property type="match status" value="1"/>
</dbReference>
<gene>
    <name evidence="18" type="ORF">TEA_024169</name>
</gene>
<evidence type="ECO:0000256" key="7">
    <source>
        <dbReference type="ARBA" id="ARBA00022723"/>
    </source>
</evidence>
<feature type="domain" description="RING-type" evidence="17">
    <location>
        <begin position="139"/>
        <end position="181"/>
    </location>
</feature>
<comment type="catalytic activity">
    <reaction evidence="1">
        <text>S-ubiquitinyl-[E2 ubiquitin-conjugating enzyme]-L-cysteine + [acceptor protein]-L-lysine = [E2 ubiquitin-conjugating enzyme]-L-cysteine + N(6)-ubiquitinyl-[acceptor protein]-L-lysine.</text>
        <dbReference type="EC" id="2.3.2.27"/>
    </reaction>
</comment>
<dbReference type="GO" id="GO:0008270">
    <property type="term" value="F:zinc ion binding"/>
    <property type="evidence" value="ECO:0007669"/>
    <property type="project" value="UniProtKB-KW"/>
</dbReference>
<dbReference type="PANTHER" id="PTHR14155:SF263">
    <property type="entry name" value="E3 UBIQUITIN-PROTEIN LIGASE ATL6"/>
    <property type="match status" value="1"/>
</dbReference>
<dbReference type="Pfam" id="PF13639">
    <property type="entry name" value="zf-RING_2"/>
    <property type="match status" value="1"/>
</dbReference>